<keyword evidence="10" id="KW-0175">Coiled coil</keyword>
<reference evidence="12" key="1">
    <citation type="submission" date="2021-05" db="EMBL/GenBank/DDBJ databases">
        <authorList>
            <person name="Tigano A."/>
        </authorList>
    </citation>
    <scope>NUCLEOTIDE SEQUENCE</scope>
</reference>
<protein>
    <submittedName>
        <fullName evidence="12">(Atlantic silverside) hypothetical protein</fullName>
    </submittedName>
</protein>
<evidence type="ECO:0000256" key="9">
    <source>
        <dbReference type="ARBA" id="ARBA00023277"/>
    </source>
</evidence>
<evidence type="ECO:0000256" key="4">
    <source>
        <dbReference type="ARBA" id="ARBA00022723"/>
    </source>
</evidence>
<keyword evidence="2" id="KW-0341">Growth regulation</keyword>
<dbReference type="EMBL" id="CAJRST010010001">
    <property type="protein sequence ID" value="CAG5912044.1"/>
    <property type="molecule type" value="Genomic_DNA"/>
</dbReference>
<dbReference type="GO" id="GO:0051260">
    <property type="term" value="P:protein homooligomerization"/>
    <property type="evidence" value="ECO:0007669"/>
    <property type="project" value="InterPro"/>
</dbReference>
<evidence type="ECO:0000256" key="5">
    <source>
        <dbReference type="ARBA" id="ARBA00022741"/>
    </source>
</evidence>
<proteinExistence type="inferred from homology"/>
<dbReference type="OrthoDB" id="275179at2759"/>
<keyword evidence="9" id="KW-0119">Carbohydrate metabolism</keyword>
<dbReference type="InterPro" id="IPR000210">
    <property type="entry name" value="BTB/POZ_dom"/>
</dbReference>
<dbReference type="PROSITE" id="PS00106">
    <property type="entry name" value="GALACTOKINASE"/>
    <property type="match status" value="1"/>
</dbReference>
<dbReference type="Proteomes" id="UP000677803">
    <property type="component" value="Unassembled WGS sequence"/>
</dbReference>
<comment type="caution">
    <text evidence="12">The sequence shown here is derived from an EMBL/GenBank/DDBJ whole genome shotgun (WGS) entry which is preliminary data.</text>
</comment>
<dbReference type="InterPro" id="IPR003131">
    <property type="entry name" value="T1-type_BTB"/>
</dbReference>
<keyword evidence="13" id="KW-1185">Reference proteome</keyword>
<sequence>MAASCPGVAELAAAARRVYAEAFGGETPQVAACAPGRVNLIGEHTDYNQGFVLPMALPLVTVVVGSKTSGQDVTVVTATEGTDEPVRVDFSLPTDGSPLAPGSPCWANYVKGVIQHYRAPPLPGFRAVVASSVPLGGGLSSSASLEVAFYTFLQQLKPDDGDKVSKALACQQAEHTHAGVPCGIMDQFVSVLGLEGHALLIDCRSLEAIPVPLTDPGVVILITNSNVRHSLTGSEYPARRRQCEEAASALGKNCLRDASIKDLEEAKTRLDEVSYRRARHVIEEIERTVQAAEALRRGAYKDFGKLMLESHNSLRDLYEVSCKELDELVSAAMEVEGVFGSRMTGGGFGGCTVTLLEASAVHKAILHIQFRGTLVFSPAAPQTCSPGPRNLFSTPKMLNLNSPDDNSNRSSLRDPVSLNVGGEIYTTTLDTLTRCRDSMLGAMFTGQIPVRRDRAGHVFIDRDGRVFRHILNYLRSSALDLPHGFSELSLLRREADFFQIHPLLEEIRRYEAAMALGLRGGPLGAMIIVNLDSTVRVLHFNLRHGPENYELCTCSVQAFTVDLFCTWGAFLVLLCERLSYRTSQGLSHPQPCNLRQSRLKLEWVPRPDQLPQDQYDKQRYRGLCVLPPEAARPHDSTKTPPGLCEITNMPSFVEELLQMSLAEGFKVDLVTPNPAEILNCTSLRLIKN</sequence>
<dbReference type="GO" id="GO:0005829">
    <property type="term" value="C:cytosol"/>
    <property type="evidence" value="ECO:0007669"/>
    <property type="project" value="TreeGrafter"/>
</dbReference>
<dbReference type="Pfam" id="PF08544">
    <property type="entry name" value="GHMP_kinases_C"/>
    <property type="match status" value="1"/>
</dbReference>
<dbReference type="InterPro" id="IPR006203">
    <property type="entry name" value="GHMP_knse_ATP-bd_CS"/>
</dbReference>
<dbReference type="Pfam" id="PF10509">
    <property type="entry name" value="GalKase_gal_bdg"/>
    <property type="match status" value="1"/>
</dbReference>
<dbReference type="InterPro" id="IPR006204">
    <property type="entry name" value="GHMP_kinase_N_dom"/>
</dbReference>
<comment type="similarity">
    <text evidence="1">Belongs to the GHMP kinase family. GalK subfamily.</text>
</comment>
<dbReference type="InterPro" id="IPR013750">
    <property type="entry name" value="GHMP_kinase_C_dom"/>
</dbReference>
<evidence type="ECO:0000256" key="1">
    <source>
        <dbReference type="ARBA" id="ARBA00006566"/>
    </source>
</evidence>
<dbReference type="SMART" id="SM00225">
    <property type="entry name" value="BTB"/>
    <property type="match status" value="1"/>
</dbReference>
<dbReference type="GO" id="GO:0004335">
    <property type="term" value="F:galactokinase activity"/>
    <property type="evidence" value="ECO:0007669"/>
    <property type="project" value="InterPro"/>
</dbReference>
<dbReference type="InterPro" id="IPR014721">
    <property type="entry name" value="Ribsml_uS5_D2-typ_fold_subgr"/>
</dbReference>
<evidence type="ECO:0000256" key="8">
    <source>
        <dbReference type="ARBA" id="ARBA00022842"/>
    </source>
</evidence>
<keyword evidence="8" id="KW-0460">Magnesium</keyword>
<dbReference type="Pfam" id="PF00288">
    <property type="entry name" value="GHMP_kinases_N"/>
    <property type="match status" value="1"/>
</dbReference>
<dbReference type="CDD" id="cd18365">
    <property type="entry name" value="BTB_POZ_KCTD6_like"/>
    <property type="match status" value="1"/>
</dbReference>
<keyword evidence="6" id="KW-0418">Kinase</keyword>
<dbReference type="FunFam" id="3.30.230.10:FF:000040">
    <property type="entry name" value="Galactokinase 1"/>
    <property type="match status" value="1"/>
</dbReference>
<dbReference type="InterPro" id="IPR000705">
    <property type="entry name" value="Galactokinase"/>
</dbReference>
<dbReference type="InterPro" id="IPR011333">
    <property type="entry name" value="SKP1/BTB/POZ_sf"/>
</dbReference>
<dbReference type="Gene3D" id="3.30.710.10">
    <property type="entry name" value="Potassium Channel Kv1.1, Chain A"/>
    <property type="match status" value="1"/>
</dbReference>
<keyword evidence="5" id="KW-0547">Nucleotide-binding</keyword>
<dbReference type="PRINTS" id="PR00959">
    <property type="entry name" value="MEVGALKINASE"/>
</dbReference>
<dbReference type="SUPFAM" id="SSF54211">
    <property type="entry name" value="Ribosomal protein S5 domain 2-like"/>
    <property type="match status" value="1"/>
</dbReference>
<feature type="domain" description="BTB" evidence="11">
    <location>
        <begin position="414"/>
        <end position="515"/>
    </location>
</feature>
<dbReference type="GO" id="GO:0046872">
    <property type="term" value="F:metal ion binding"/>
    <property type="evidence" value="ECO:0007669"/>
    <property type="project" value="UniProtKB-KW"/>
</dbReference>
<dbReference type="SUPFAM" id="SSF54695">
    <property type="entry name" value="POZ domain"/>
    <property type="match status" value="1"/>
</dbReference>
<dbReference type="GO" id="GO:0005524">
    <property type="term" value="F:ATP binding"/>
    <property type="evidence" value="ECO:0007669"/>
    <property type="project" value="UniProtKB-KW"/>
</dbReference>
<dbReference type="PROSITE" id="PS00627">
    <property type="entry name" value="GHMP_KINASES_ATP"/>
    <property type="match status" value="1"/>
</dbReference>
<evidence type="ECO:0000256" key="10">
    <source>
        <dbReference type="SAM" id="Coils"/>
    </source>
</evidence>
<evidence type="ECO:0000256" key="2">
    <source>
        <dbReference type="ARBA" id="ARBA00022604"/>
    </source>
</evidence>
<dbReference type="Gene3D" id="3.30.230.10">
    <property type="match status" value="1"/>
</dbReference>
<evidence type="ECO:0000256" key="6">
    <source>
        <dbReference type="ARBA" id="ARBA00022777"/>
    </source>
</evidence>
<dbReference type="NCBIfam" id="TIGR00131">
    <property type="entry name" value="gal_kin"/>
    <property type="match status" value="1"/>
</dbReference>
<dbReference type="Gene3D" id="3.30.70.890">
    <property type="entry name" value="GHMP kinase, C-terminal domain"/>
    <property type="match status" value="1"/>
</dbReference>
<keyword evidence="7" id="KW-0067">ATP-binding</keyword>
<dbReference type="Pfam" id="PF19329">
    <property type="entry name" value="KCTD11_21_C"/>
    <property type="match status" value="1"/>
</dbReference>
<dbReference type="InterPro" id="IPR019539">
    <property type="entry name" value="GalKase_N"/>
</dbReference>
<feature type="coiled-coil region" evidence="10">
    <location>
        <begin position="275"/>
        <end position="302"/>
    </location>
</feature>
<dbReference type="FunFam" id="3.30.70.890:FF:000001">
    <property type="entry name" value="Galactokinase"/>
    <property type="match status" value="1"/>
</dbReference>
<keyword evidence="4" id="KW-0479">Metal-binding</keyword>
<organism evidence="12 13">
    <name type="scientific">Menidia menidia</name>
    <name type="common">Atlantic silverside</name>
    <dbReference type="NCBI Taxonomy" id="238744"/>
    <lineage>
        <taxon>Eukaryota</taxon>
        <taxon>Metazoa</taxon>
        <taxon>Chordata</taxon>
        <taxon>Craniata</taxon>
        <taxon>Vertebrata</taxon>
        <taxon>Euteleostomi</taxon>
        <taxon>Actinopterygii</taxon>
        <taxon>Neopterygii</taxon>
        <taxon>Teleostei</taxon>
        <taxon>Neoteleostei</taxon>
        <taxon>Acanthomorphata</taxon>
        <taxon>Ovalentaria</taxon>
        <taxon>Atherinomorphae</taxon>
        <taxon>Atheriniformes</taxon>
        <taxon>Atherinopsidae</taxon>
        <taxon>Menidiinae</taxon>
        <taxon>Menidia</taxon>
    </lineage>
</organism>
<accession>A0A8S4B1Q1</accession>
<dbReference type="AlphaFoldDB" id="A0A8S4B1Q1"/>
<evidence type="ECO:0000313" key="13">
    <source>
        <dbReference type="Proteomes" id="UP000677803"/>
    </source>
</evidence>
<dbReference type="InterPro" id="IPR019741">
    <property type="entry name" value="Galactokinase_CS"/>
</dbReference>
<gene>
    <name evidence="12" type="ORF">MMEN_LOCUS9963</name>
</gene>
<dbReference type="InterPro" id="IPR036554">
    <property type="entry name" value="GHMP_kinase_C_sf"/>
</dbReference>
<evidence type="ECO:0000259" key="11">
    <source>
        <dbReference type="SMART" id="SM00225"/>
    </source>
</evidence>
<dbReference type="InterPro" id="IPR020568">
    <property type="entry name" value="Ribosomal_Su5_D2-typ_SF"/>
</dbReference>
<dbReference type="SUPFAM" id="SSF55060">
    <property type="entry name" value="GHMP Kinase, C-terminal domain"/>
    <property type="match status" value="1"/>
</dbReference>
<evidence type="ECO:0000313" key="12">
    <source>
        <dbReference type="EMBL" id="CAG5912044.1"/>
    </source>
</evidence>
<dbReference type="PANTHER" id="PTHR10457:SF7">
    <property type="entry name" value="GALACTOKINASE-RELATED"/>
    <property type="match status" value="1"/>
</dbReference>
<dbReference type="PANTHER" id="PTHR10457">
    <property type="entry name" value="MEVALONATE KINASE/GALACTOKINASE"/>
    <property type="match status" value="1"/>
</dbReference>
<evidence type="ECO:0000256" key="7">
    <source>
        <dbReference type="ARBA" id="ARBA00022840"/>
    </source>
</evidence>
<dbReference type="Pfam" id="PF02214">
    <property type="entry name" value="BTB_2"/>
    <property type="match status" value="1"/>
</dbReference>
<dbReference type="PRINTS" id="PR00473">
    <property type="entry name" value="GALCTOKINASE"/>
</dbReference>
<name>A0A8S4B1Q1_9TELE</name>
<dbReference type="GO" id="GO:0006012">
    <property type="term" value="P:galactose metabolic process"/>
    <property type="evidence" value="ECO:0007669"/>
    <property type="project" value="InterPro"/>
</dbReference>
<evidence type="ECO:0000256" key="3">
    <source>
        <dbReference type="ARBA" id="ARBA00022679"/>
    </source>
</evidence>
<dbReference type="InterPro" id="IPR045763">
    <property type="entry name" value="KCTD11/21_C"/>
</dbReference>
<keyword evidence="3" id="KW-0808">Transferase</keyword>